<proteinExistence type="inferred from homology"/>
<gene>
    <name evidence="6" type="ORF">Baya_10932</name>
</gene>
<evidence type="ECO:0000313" key="6">
    <source>
        <dbReference type="EMBL" id="TSR04325.1"/>
    </source>
</evidence>
<keyword evidence="2" id="KW-0677">Repeat</keyword>
<keyword evidence="7" id="KW-1185">Reference proteome</keyword>
<feature type="repeat" description="ANK" evidence="4">
    <location>
        <begin position="227"/>
        <end position="260"/>
    </location>
</feature>
<evidence type="ECO:0000313" key="7">
    <source>
        <dbReference type="Proteomes" id="UP000319801"/>
    </source>
</evidence>
<dbReference type="SUPFAM" id="SSF48403">
    <property type="entry name" value="Ankyrin repeat"/>
    <property type="match status" value="1"/>
</dbReference>
<dbReference type="InterPro" id="IPR001796">
    <property type="entry name" value="DHFR_dom"/>
</dbReference>
<dbReference type="CDD" id="cd00209">
    <property type="entry name" value="DHFR"/>
    <property type="match status" value="1"/>
</dbReference>
<dbReference type="PROSITE" id="PS50297">
    <property type="entry name" value="ANK_REP_REGION"/>
    <property type="match status" value="1"/>
</dbReference>
<dbReference type="SUPFAM" id="SSF53597">
    <property type="entry name" value="Dihydrofolate reductase-like"/>
    <property type="match status" value="1"/>
</dbReference>
<evidence type="ECO:0000256" key="2">
    <source>
        <dbReference type="ARBA" id="ARBA00022737"/>
    </source>
</evidence>
<evidence type="ECO:0000259" key="5">
    <source>
        <dbReference type="PROSITE" id="PS51330"/>
    </source>
</evidence>
<organism evidence="6 7">
    <name type="scientific">Bagarius yarrelli</name>
    <name type="common">Goonch</name>
    <name type="synonym">Bagrus yarrelli</name>
    <dbReference type="NCBI Taxonomy" id="175774"/>
    <lineage>
        <taxon>Eukaryota</taxon>
        <taxon>Metazoa</taxon>
        <taxon>Chordata</taxon>
        <taxon>Craniata</taxon>
        <taxon>Vertebrata</taxon>
        <taxon>Euteleostomi</taxon>
        <taxon>Actinopterygii</taxon>
        <taxon>Neopterygii</taxon>
        <taxon>Teleostei</taxon>
        <taxon>Ostariophysi</taxon>
        <taxon>Siluriformes</taxon>
        <taxon>Sisoridae</taxon>
        <taxon>Sisorinae</taxon>
        <taxon>Bagarius</taxon>
    </lineage>
</organism>
<dbReference type="PROSITE" id="PS50088">
    <property type="entry name" value="ANK_REPEAT"/>
    <property type="match status" value="2"/>
</dbReference>
<dbReference type="Proteomes" id="UP000319801">
    <property type="component" value="Unassembled WGS sequence"/>
</dbReference>
<dbReference type="Gene3D" id="3.40.430.10">
    <property type="entry name" value="Dihydrofolate Reductase, subunit A"/>
    <property type="match status" value="1"/>
</dbReference>
<evidence type="ECO:0000256" key="1">
    <source>
        <dbReference type="ARBA" id="ARBA00010029"/>
    </source>
</evidence>
<evidence type="ECO:0000256" key="4">
    <source>
        <dbReference type="PROSITE-ProRule" id="PRU00023"/>
    </source>
</evidence>
<dbReference type="PANTHER" id="PTHR24156">
    <property type="entry name" value="ANK_REP_REGION DOMAIN-CONTAINING PROTEIN"/>
    <property type="match status" value="1"/>
</dbReference>
<dbReference type="Gene3D" id="1.25.40.20">
    <property type="entry name" value="Ankyrin repeat-containing domain"/>
    <property type="match status" value="1"/>
</dbReference>
<keyword evidence="3 4" id="KW-0040">ANK repeat</keyword>
<evidence type="ECO:0000256" key="3">
    <source>
        <dbReference type="ARBA" id="ARBA00023043"/>
    </source>
</evidence>
<dbReference type="PRINTS" id="PR01415">
    <property type="entry name" value="ANKYRIN"/>
</dbReference>
<dbReference type="InterPro" id="IPR024072">
    <property type="entry name" value="DHFR-like_dom_sf"/>
</dbReference>
<dbReference type="PANTHER" id="PTHR24156:SF1">
    <property type="entry name" value="ANKYRIN REPEAT DOMAIN-CONTAINING PROTEIN 34B"/>
    <property type="match status" value="1"/>
</dbReference>
<feature type="domain" description="DHFR" evidence="5">
    <location>
        <begin position="1"/>
        <end position="135"/>
    </location>
</feature>
<dbReference type="Pfam" id="PF12796">
    <property type="entry name" value="Ank_2"/>
    <property type="match status" value="1"/>
</dbReference>
<dbReference type="GO" id="GO:0046654">
    <property type="term" value="P:tetrahydrofolate biosynthetic process"/>
    <property type="evidence" value="ECO:0007669"/>
    <property type="project" value="InterPro"/>
</dbReference>
<dbReference type="AlphaFoldDB" id="A0A556V0V6"/>
<reference evidence="6 7" key="1">
    <citation type="journal article" date="2019" name="Genome Biol. Evol.">
        <title>Whole-Genome Sequencing of the Giant Devil Catfish, Bagarius yarrelli.</title>
        <authorList>
            <person name="Jiang W."/>
            <person name="Lv Y."/>
            <person name="Cheng L."/>
            <person name="Yang K."/>
            <person name="Chao B."/>
            <person name="Wang X."/>
            <person name="Li Y."/>
            <person name="Pan X."/>
            <person name="You X."/>
            <person name="Zhang Y."/>
            <person name="Yang J."/>
            <person name="Li J."/>
            <person name="Zhang X."/>
            <person name="Liu S."/>
            <person name="Sun C."/>
            <person name="Yang J."/>
            <person name="Shi Q."/>
        </authorList>
    </citation>
    <scope>NUCLEOTIDE SEQUENCE [LARGE SCALE GENOMIC DNA]</scope>
    <source>
        <strain evidence="6">JWS20170419001</strain>
        <tissue evidence="6">Muscle</tissue>
    </source>
</reference>
<dbReference type="GO" id="GO:0004146">
    <property type="term" value="F:dihydrofolate reductase activity"/>
    <property type="evidence" value="ECO:0007669"/>
    <property type="project" value="InterPro"/>
</dbReference>
<comment type="similarity">
    <text evidence="1">Belongs to the ANKRD34 family.</text>
</comment>
<comment type="caution">
    <text evidence="6">The sequence shown here is derived from an EMBL/GenBank/DDBJ whole genome shotgun (WGS) entry which is preliminary data.</text>
</comment>
<dbReference type="OrthoDB" id="539213at2759"/>
<sequence>MSRVLNCIVAVCPDMGIGNNGNLPWHPIRLRSAPEGAHYLAPDFGSALHLLENSELKAQADQLWIIGGSSLYKEVMESSARQRLFVTRILKQFDCDTFIPDINLDKFRLLPEFPGVPAGLQEENGLQYIFEVYERSIVKITQEVMEDSTEVWTDGNSLLKAVYLCRLRLTRLLLEGGAYINESNERGETPLMIACKTRHTDAQSVPKHKIVRYLLENGADPNIQDKSGKTALMHACVERAGEEVLTQLLSSGSDLSLEDHSGSSALVYAVNSGDKEALRVLLDAYRAKGKEVIIITTDKLPSGRQMTKQYLNVPPPPDLEDRLHCVPSVCMSPSEIKLSSSHSSSHLNQSPKTLLHLEEKQAMGSTFTTAANSRAGSPTQETSPLQAASVAKLLHLQRLHSEPWLKIPPSLLLQQSKASSFTEDLLDITPEEELSFGYNNRRRVSQRAPPVARQQSMDTTGVLKVTEAEKEQNKEAKWLNRKMSYDSASLPHSASHQNLLKEASVSETISTDKHTDCLPNLAVSSLQDVVRRRNIGMDHYSSDSQLPQFGSPHSDEHNKVGTVGGGAAEKRKLVYSRSSTLSGSRESLESIVQRRSPAMMERRGSGALLLDHIAHTRPGYLPPLNPHAPIPDIKVNITSTGFDHGNKPGPATATGTKPVAPAQRHFMPCAPSFPRDQKTKKTLLRRHSMQTEQINHLSNHGEIFGQ</sequence>
<dbReference type="SMART" id="SM00248">
    <property type="entry name" value="ANK"/>
    <property type="match status" value="3"/>
</dbReference>
<dbReference type="PROSITE" id="PS51330">
    <property type="entry name" value="DHFR_2"/>
    <property type="match status" value="1"/>
</dbReference>
<protein>
    <submittedName>
        <fullName evidence="6">Ankyrin repeat domain-containing protein 34B</fullName>
    </submittedName>
</protein>
<dbReference type="InterPro" id="IPR002110">
    <property type="entry name" value="Ankyrin_rpt"/>
</dbReference>
<accession>A0A556V0V6</accession>
<feature type="repeat" description="ANK" evidence="4">
    <location>
        <begin position="186"/>
        <end position="226"/>
    </location>
</feature>
<name>A0A556V0V6_BAGYA</name>
<dbReference type="InterPro" id="IPR036770">
    <property type="entry name" value="Ankyrin_rpt-contain_sf"/>
</dbReference>
<dbReference type="InterPro" id="IPR042637">
    <property type="entry name" value="AN34A/B/C"/>
</dbReference>
<dbReference type="Pfam" id="PF00186">
    <property type="entry name" value="DHFR_1"/>
    <property type="match status" value="1"/>
</dbReference>
<dbReference type="EMBL" id="VCAZ01000090">
    <property type="protein sequence ID" value="TSR04325.1"/>
    <property type="molecule type" value="Genomic_DNA"/>
</dbReference>